<dbReference type="Pfam" id="PF01509">
    <property type="entry name" value="TruB_N"/>
    <property type="match status" value="1"/>
</dbReference>
<evidence type="ECO:0000259" key="6">
    <source>
        <dbReference type="Pfam" id="PF01509"/>
    </source>
</evidence>
<evidence type="ECO:0000313" key="7">
    <source>
        <dbReference type="EMBL" id="QDF65043.1"/>
    </source>
</evidence>
<dbReference type="RefSeq" id="WP_208664625.1">
    <property type="nucleotide sequence ID" value="NZ_CP041147.1"/>
</dbReference>
<dbReference type="GO" id="GO:0160148">
    <property type="term" value="F:tRNA pseudouridine(55) synthase activity"/>
    <property type="evidence" value="ECO:0007669"/>
    <property type="project" value="UniProtKB-EC"/>
</dbReference>
<keyword evidence="8" id="KW-1185">Reference proteome</keyword>
<accession>A0A4Y6I690</accession>
<protein>
    <recommendedName>
        <fullName evidence="3">tRNA pseudouridine(55) synthase</fullName>
        <ecNumber evidence="3">5.4.99.25</ecNumber>
    </recommendedName>
</protein>
<evidence type="ECO:0000256" key="4">
    <source>
        <dbReference type="ARBA" id="ARBA00022694"/>
    </source>
</evidence>
<name>A0A4Y6I690_9MOLU</name>
<proteinExistence type="inferred from homology"/>
<keyword evidence="4" id="KW-0819">tRNA processing</keyword>
<gene>
    <name evidence="7" type="primary">truB</name>
    <name evidence="7" type="ORF">FIV53_01890</name>
</gene>
<comment type="catalytic activity">
    <reaction evidence="1">
        <text>uridine(55) in tRNA = pseudouridine(55) in tRNA</text>
        <dbReference type="Rhea" id="RHEA:42532"/>
        <dbReference type="Rhea" id="RHEA-COMP:10101"/>
        <dbReference type="Rhea" id="RHEA-COMP:10102"/>
        <dbReference type="ChEBI" id="CHEBI:65314"/>
        <dbReference type="ChEBI" id="CHEBI:65315"/>
        <dbReference type="EC" id="5.4.99.25"/>
    </reaction>
</comment>
<dbReference type="PANTHER" id="PTHR13767:SF2">
    <property type="entry name" value="PSEUDOURIDYLATE SYNTHASE TRUB1"/>
    <property type="match status" value="1"/>
</dbReference>
<dbReference type="GO" id="GO:0006400">
    <property type="term" value="P:tRNA modification"/>
    <property type="evidence" value="ECO:0007669"/>
    <property type="project" value="TreeGrafter"/>
</dbReference>
<dbReference type="NCBIfam" id="TIGR00431">
    <property type="entry name" value="TruB"/>
    <property type="match status" value="1"/>
</dbReference>
<dbReference type="PANTHER" id="PTHR13767">
    <property type="entry name" value="TRNA-PSEUDOURIDINE SYNTHASE"/>
    <property type="match status" value="1"/>
</dbReference>
<dbReference type="EMBL" id="CP041147">
    <property type="protein sequence ID" value="QDF65043.1"/>
    <property type="molecule type" value="Genomic_DNA"/>
</dbReference>
<sequence>MFYKFHKQSGTFANNSVRKLSKPLNTKKIGHSGILDPLASGLMIVATDFETKLLEFIDNKNKTYIATCLFGYTNDSLDTDLPLIQIDTPKITKEMFEEAIQKAKAFKTQIPPIYSAKKIDGKKAYEYARNNEKVKLRPQQIEVYKYQLLNFDYSKQEAKVLIEVSEGTYIRTLLNDTAKLVNSCCVMSSLVRTKIGEIELDNLLENQTQKIDFRDLISMPTIKLTSDMFIKLSNGNPIQINTKMPNTKALMINSLGLVASVGEIKENIFYPKKTALERIL</sequence>
<dbReference type="Proteomes" id="UP000315201">
    <property type="component" value="Chromosome"/>
</dbReference>
<dbReference type="EC" id="5.4.99.25" evidence="3"/>
<dbReference type="InterPro" id="IPR014780">
    <property type="entry name" value="tRNA_psdUridine_synth_TruB"/>
</dbReference>
<evidence type="ECO:0000313" key="8">
    <source>
        <dbReference type="Proteomes" id="UP000315201"/>
    </source>
</evidence>
<reference evidence="7 8" key="1">
    <citation type="submission" date="2019-06" db="EMBL/GenBank/DDBJ databases">
        <title>Mycoplasma nasistruthionis sp. nov. str Ms03.</title>
        <authorList>
            <person name="Botes A."/>
        </authorList>
    </citation>
    <scope>NUCLEOTIDE SEQUENCE [LARGE SCALE GENOMIC DNA]</scope>
    <source>
        <strain evidence="7 8">Ms03</strain>
    </source>
</reference>
<dbReference type="Gene3D" id="3.30.2350.10">
    <property type="entry name" value="Pseudouridine synthase"/>
    <property type="match status" value="1"/>
</dbReference>
<evidence type="ECO:0000256" key="1">
    <source>
        <dbReference type="ARBA" id="ARBA00000385"/>
    </source>
</evidence>
<dbReference type="GO" id="GO:1990481">
    <property type="term" value="P:mRNA pseudouridine synthesis"/>
    <property type="evidence" value="ECO:0007669"/>
    <property type="project" value="TreeGrafter"/>
</dbReference>
<evidence type="ECO:0000256" key="3">
    <source>
        <dbReference type="ARBA" id="ARBA00012787"/>
    </source>
</evidence>
<dbReference type="InterPro" id="IPR020103">
    <property type="entry name" value="PsdUridine_synth_cat_dom_sf"/>
</dbReference>
<comment type="similarity">
    <text evidence="2">Belongs to the pseudouridine synthase TruB family. Type 1 subfamily.</text>
</comment>
<dbReference type="AlphaFoldDB" id="A0A4Y6I690"/>
<dbReference type="InterPro" id="IPR002501">
    <property type="entry name" value="PsdUridine_synth_N"/>
</dbReference>
<dbReference type="GO" id="GO:0003723">
    <property type="term" value="F:RNA binding"/>
    <property type="evidence" value="ECO:0007669"/>
    <property type="project" value="InterPro"/>
</dbReference>
<feature type="domain" description="Pseudouridine synthase II N-terminal" evidence="6">
    <location>
        <begin position="23"/>
        <end position="170"/>
    </location>
</feature>
<keyword evidence="5 7" id="KW-0413">Isomerase</keyword>
<evidence type="ECO:0000256" key="5">
    <source>
        <dbReference type="ARBA" id="ARBA00023235"/>
    </source>
</evidence>
<organism evidence="7 8">
    <name type="scientific">Mycoplasma nasistruthionis</name>
    <dbReference type="NCBI Taxonomy" id="353852"/>
    <lineage>
        <taxon>Bacteria</taxon>
        <taxon>Bacillati</taxon>
        <taxon>Mycoplasmatota</taxon>
        <taxon>Mollicutes</taxon>
        <taxon>Mycoplasmataceae</taxon>
        <taxon>Mycoplasma</taxon>
    </lineage>
</organism>
<evidence type="ECO:0000256" key="2">
    <source>
        <dbReference type="ARBA" id="ARBA00005642"/>
    </source>
</evidence>
<dbReference type="SUPFAM" id="SSF55120">
    <property type="entry name" value="Pseudouridine synthase"/>
    <property type="match status" value="1"/>
</dbReference>